<dbReference type="GO" id="GO:0016779">
    <property type="term" value="F:nucleotidyltransferase activity"/>
    <property type="evidence" value="ECO:0007669"/>
    <property type="project" value="UniProtKB-KW"/>
</dbReference>
<dbReference type="InterPro" id="IPR013610">
    <property type="entry name" value="ArdC_N"/>
</dbReference>
<name>R7G4F4_9FIRM</name>
<dbReference type="AlphaFoldDB" id="R7G4F4"/>
<protein>
    <recommendedName>
        <fullName evidence="9">Toprim domain-containing protein</fullName>
    </recommendedName>
</protein>
<evidence type="ECO:0000256" key="1">
    <source>
        <dbReference type="ARBA" id="ARBA00022478"/>
    </source>
</evidence>
<keyword evidence="7" id="KW-0175">Coiled coil</keyword>
<dbReference type="InterPro" id="IPR036977">
    <property type="entry name" value="DNA_primase_Znf_CHC2"/>
</dbReference>
<keyword evidence="4" id="KW-0548">Nucleotidyltransferase</keyword>
<dbReference type="EMBL" id="CBIN010000067">
    <property type="protein sequence ID" value="CDE22279.1"/>
    <property type="molecule type" value="Genomic_DNA"/>
</dbReference>
<keyword evidence="1" id="KW-0240">DNA-directed RNA polymerase</keyword>
<evidence type="ECO:0000313" key="11">
    <source>
        <dbReference type="Proteomes" id="UP000018093"/>
    </source>
</evidence>
<evidence type="ECO:0000256" key="3">
    <source>
        <dbReference type="ARBA" id="ARBA00022679"/>
    </source>
</evidence>
<dbReference type="Proteomes" id="UP000018093">
    <property type="component" value="Unassembled WGS sequence"/>
</dbReference>
<evidence type="ECO:0000259" key="9">
    <source>
        <dbReference type="PROSITE" id="PS50880"/>
    </source>
</evidence>
<dbReference type="Gene3D" id="3.90.580.10">
    <property type="entry name" value="Zinc finger, CHC2-type domain"/>
    <property type="match status" value="1"/>
</dbReference>
<evidence type="ECO:0000256" key="4">
    <source>
        <dbReference type="ARBA" id="ARBA00022695"/>
    </source>
</evidence>
<comment type="caution">
    <text evidence="10">The sequence shown here is derived from an EMBL/GenBank/DDBJ whole genome shotgun (WGS) entry which is preliminary data.</text>
</comment>
<feature type="region of interest" description="Disordered" evidence="8">
    <location>
        <begin position="620"/>
        <end position="668"/>
    </location>
</feature>
<evidence type="ECO:0000256" key="7">
    <source>
        <dbReference type="SAM" id="Coils"/>
    </source>
</evidence>
<dbReference type="InterPro" id="IPR041459">
    <property type="entry name" value="MPTase-PolyVal"/>
</dbReference>
<organism evidence="10 11">
    <name type="scientific">Amedibacillus dolichus CAG:375</name>
    <dbReference type="NCBI Taxonomy" id="1263076"/>
    <lineage>
        <taxon>Bacteria</taxon>
        <taxon>Bacillati</taxon>
        <taxon>Bacillota</taxon>
        <taxon>Erysipelotrichia</taxon>
        <taxon>Erysipelotrichales</taxon>
        <taxon>Erysipelotrichaceae</taxon>
        <taxon>Amedibacillus</taxon>
    </lineage>
</organism>
<keyword evidence="6" id="KW-0804">Transcription</keyword>
<evidence type="ECO:0000256" key="6">
    <source>
        <dbReference type="ARBA" id="ARBA00023163"/>
    </source>
</evidence>
<sequence>MTTKLNKAQLEFVEKITKSLDEGIVPWRATWEQPIEMPYNVSTNTSYKGLNLLSLWITQNRQHFDDPRWMTFKQANDLGYKIKPGSKGTSISYWSLKNIKTDKLVTKEEYNEMTEEEREDIFPVSKSYVVFNAAQISGIPELTKEERKEVIFENEKARSFADRMRENMDLEVLHRGDSAYYSLTEDQVVLPPMDSFMDEQAYYATYLHEMAHATSHPNRLSRKIEGTFGTSEYAQEELRAEITASFLSLDIGFHFTEFHEQNHQSYIRSWSQKIKDNPSVIFNAVKEAQEIREYMLEKGEYELIYQQGQEKKMSQPLPSAQITKETLENPQEREVNDIQKYAIYKESTEKDFDDEIKNGNWNGFRLAEYRTEEGQDISYHGSPLYSTIHQFTDLESGKEYRYDDADRFARKNIVFHEIENNKVDLSDLKQRVKNNIDELQKEVARLNEQMQNIEKAEVVFNDLIHGSTIDQFADSESKEINNIDNIIREIKSVRGDYKGKYEENKILYYTYEYNDHDQCWNEYRGYFLIDNKLFNYFSADGWETNVKETTLEEILKDYNRIKNDKDYDISTDKIDQMQFDKETNKYYFQSQMAEKKFEEIEMPKENYEPIKENNILEKEAPQAAQEQTDNPSVQTAVQTEEPLERSLESSTPSVEESPQKAKSKKEQLEDMKNSVSIAEYARDVLGYHLVRMGRGKMGLEEFESCVIYPNNTFYRFSVGVGGSIIDFIKLCEECDTREAIHKLENYYYQYSPEKRFDTNENLKEYNYKKTMLEGISVPERNSTNKHVYSYLTKTRCIKPSIVNDYLKRHLLYEDTHKNCVFLGKLDNTILYGFSRSTGEKRFTQDLNGSIKEVGIYVDNNSDVLVVNEAVIDQMSYMSMLKNPQKFNYLSVNGAGNAVNAVRFHMKKRPEAKQLSSVIIGLDNDEAGIKNTEKLIEYLKKENPNIEVLVHQPTAKDFNEQLQNEMQVLANAAPSAEEALAAV</sequence>
<dbReference type="Gene3D" id="3.40.1360.10">
    <property type="match status" value="1"/>
</dbReference>
<dbReference type="InterPro" id="IPR006171">
    <property type="entry name" value="TOPRIM_dom"/>
</dbReference>
<dbReference type="GO" id="GO:1990077">
    <property type="term" value="C:primosome complex"/>
    <property type="evidence" value="ECO:0007669"/>
    <property type="project" value="UniProtKB-KW"/>
</dbReference>
<evidence type="ECO:0000256" key="2">
    <source>
        <dbReference type="ARBA" id="ARBA00022515"/>
    </source>
</evidence>
<feature type="domain" description="Toprim" evidence="9">
    <location>
        <begin position="862"/>
        <end position="953"/>
    </location>
</feature>
<gene>
    <name evidence="10" type="ORF">BN631_00917</name>
</gene>
<dbReference type="InterPro" id="IPR025054">
    <property type="entry name" value="DUF3991"/>
</dbReference>
<dbReference type="SUPFAM" id="SSF57783">
    <property type="entry name" value="Zinc beta-ribbon"/>
    <property type="match status" value="1"/>
</dbReference>
<proteinExistence type="predicted"/>
<dbReference type="PROSITE" id="PS50880">
    <property type="entry name" value="TOPRIM"/>
    <property type="match status" value="1"/>
</dbReference>
<keyword evidence="3" id="KW-0808">Transferase</keyword>
<keyword evidence="2" id="KW-0639">Primosome</keyword>
<evidence type="ECO:0000256" key="5">
    <source>
        <dbReference type="ARBA" id="ARBA00022705"/>
    </source>
</evidence>
<evidence type="ECO:0000313" key="10">
    <source>
        <dbReference type="EMBL" id="CDE22279.1"/>
    </source>
</evidence>
<dbReference type="GO" id="GO:0000428">
    <property type="term" value="C:DNA-directed RNA polymerase complex"/>
    <property type="evidence" value="ECO:0007669"/>
    <property type="project" value="UniProtKB-KW"/>
</dbReference>
<dbReference type="GO" id="GO:0006269">
    <property type="term" value="P:DNA replication, synthesis of primer"/>
    <property type="evidence" value="ECO:0007669"/>
    <property type="project" value="UniProtKB-KW"/>
</dbReference>
<evidence type="ECO:0000256" key="8">
    <source>
        <dbReference type="SAM" id="MobiDB-lite"/>
    </source>
</evidence>
<dbReference type="Pfam" id="PF18818">
    <property type="entry name" value="MPTase-PolyVal"/>
    <property type="match status" value="1"/>
</dbReference>
<dbReference type="GO" id="GO:0008270">
    <property type="term" value="F:zinc ion binding"/>
    <property type="evidence" value="ECO:0007669"/>
    <property type="project" value="InterPro"/>
</dbReference>
<dbReference type="Pfam" id="PF13155">
    <property type="entry name" value="Toprim_2"/>
    <property type="match status" value="1"/>
</dbReference>
<dbReference type="Pfam" id="PF13154">
    <property type="entry name" value="DUF3991"/>
    <property type="match status" value="1"/>
</dbReference>
<dbReference type="Pfam" id="PF08401">
    <property type="entry name" value="ArdcN"/>
    <property type="match status" value="1"/>
</dbReference>
<accession>R7G4F4</accession>
<dbReference type="CDD" id="cd00188">
    <property type="entry name" value="TOPRIM"/>
    <property type="match status" value="1"/>
</dbReference>
<keyword evidence="5" id="KW-0235">DNA replication</keyword>
<reference evidence="10" key="1">
    <citation type="submission" date="2012-11" db="EMBL/GenBank/DDBJ databases">
        <title>Dependencies among metagenomic species, viruses, plasmids and units of genetic variation.</title>
        <authorList>
            <person name="Nielsen H.B."/>
            <person name="Almeida M."/>
            <person name="Juncker A.S."/>
            <person name="Rasmussen S."/>
            <person name="Li J."/>
            <person name="Sunagawa S."/>
            <person name="Plichta D."/>
            <person name="Gautier L."/>
            <person name="Le Chatelier E."/>
            <person name="Peletier E."/>
            <person name="Bonde I."/>
            <person name="Nielsen T."/>
            <person name="Manichanh C."/>
            <person name="Arumugam M."/>
            <person name="Batto J."/>
            <person name="Santos M.B.Q.D."/>
            <person name="Blom N."/>
            <person name="Borruel N."/>
            <person name="Burgdorf K.S."/>
            <person name="Boumezbeur F."/>
            <person name="Casellas F."/>
            <person name="Dore J."/>
            <person name="Guarner F."/>
            <person name="Hansen T."/>
            <person name="Hildebrand F."/>
            <person name="Kaas R.S."/>
            <person name="Kennedy S."/>
            <person name="Kristiansen K."/>
            <person name="Kultima J.R."/>
            <person name="Leonard P."/>
            <person name="Levenez F."/>
            <person name="Lund O."/>
            <person name="Moumen B."/>
            <person name="Le Paslier D."/>
            <person name="Pons N."/>
            <person name="Pedersen O."/>
            <person name="Prifti E."/>
            <person name="Qin J."/>
            <person name="Raes J."/>
            <person name="Tap J."/>
            <person name="Tims S."/>
            <person name="Ussery D.W."/>
            <person name="Yamada T."/>
            <person name="MetaHit consortium"/>
            <person name="Renault P."/>
            <person name="Sicheritz-Ponten T."/>
            <person name="Bork P."/>
            <person name="Wang J."/>
            <person name="Brunak S."/>
            <person name="Ehrlich S.D."/>
        </authorList>
    </citation>
    <scope>NUCLEOTIDE SEQUENCE [LARGE SCALE GENOMIC DNA]</scope>
</reference>
<feature type="compositionally biased region" description="Polar residues" evidence="8">
    <location>
        <begin position="624"/>
        <end position="638"/>
    </location>
</feature>
<dbReference type="SUPFAM" id="SSF56731">
    <property type="entry name" value="DNA primase core"/>
    <property type="match status" value="1"/>
</dbReference>
<dbReference type="GO" id="GO:0003697">
    <property type="term" value="F:single-stranded DNA binding"/>
    <property type="evidence" value="ECO:0007669"/>
    <property type="project" value="InterPro"/>
</dbReference>
<dbReference type="RefSeq" id="WP_022420301.1">
    <property type="nucleotide sequence ID" value="NZ_FR898571.1"/>
</dbReference>
<feature type="coiled-coil region" evidence="7">
    <location>
        <begin position="422"/>
        <end position="459"/>
    </location>
</feature>